<dbReference type="EMBL" id="JBHFNT010000244">
    <property type="protein sequence ID" value="MFB2838253.1"/>
    <property type="molecule type" value="Genomic_DNA"/>
</dbReference>
<dbReference type="InterPro" id="IPR039366">
    <property type="entry name" value="Pilotin"/>
</dbReference>
<accession>A0ABV4WT25</accession>
<keyword evidence="1" id="KW-0449">Lipoprotein</keyword>
<dbReference type="Pfam" id="PF09619">
    <property type="entry name" value="YscW"/>
    <property type="match status" value="1"/>
</dbReference>
<comment type="caution">
    <text evidence="1">The sequence shown here is derived from an EMBL/GenBank/DDBJ whole genome shotgun (WGS) entry which is preliminary data.</text>
</comment>
<name>A0ABV4WT25_9CYAN</name>
<dbReference type="RefSeq" id="WP_413280575.1">
    <property type="nucleotide sequence ID" value="NZ_JBHFNT010000244.1"/>
</dbReference>
<keyword evidence="2" id="KW-1185">Reference proteome</keyword>
<protein>
    <submittedName>
        <fullName evidence="1">YbaY family lipoprotein</fullName>
    </submittedName>
</protein>
<sequence>MSSNNTSPLVTGSILFSKELSSFSGATANVYLEDVSLVDAPSKIITKQVIPNISHQMGTENQIEFALFGEMPNPPAKYSISVQVTLHEDESIHQGDYINMESYPVLTFGNPDRISVLVQEVK</sequence>
<organism evidence="1 2">
    <name type="scientific">Floridaenema evergladense BLCC-F167</name>
    <dbReference type="NCBI Taxonomy" id="3153639"/>
    <lineage>
        <taxon>Bacteria</taxon>
        <taxon>Bacillati</taxon>
        <taxon>Cyanobacteriota</taxon>
        <taxon>Cyanophyceae</taxon>
        <taxon>Oscillatoriophycideae</taxon>
        <taxon>Aerosakkonematales</taxon>
        <taxon>Aerosakkonemataceae</taxon>
        <taxon>Floridanema</taxon>
        <taxon>Floridanema evergladense</taxon>
    </lineage>
</organism>
<dbReference type="Proteomes" id="UP001576780">
    <property type="component" value="Unassembled WGS sequence"/>
</dbReference>
<evidence type="ECO:0000313" key="1">
    <source>
        <dbReference type="EMBL" id="MFB2838253.1"/>
    </source>
</evidence>
<reference evidence="1 2" key="1">
    <citation type="submission" date="2024-09" db="EMBL/GenBank/DDBJ databases">
        <title>Floridaenema gen nov. (Aerosakkonemataceae, Aerosakkonematales ord. nov., Cyanobacteria) from benthic tropical and subtropical fresh waters, with the description of four new species.</title>
        <authorList>
            <person name="Moretto J.A."/>
            <person name="Berthold D.E."/>
            <person name="Lefler F.W."/>
            <person name="Huang I.-S."/>
            <person name="Laughinghouse H. IV."/>
        </authorList>
    </citation>
    <scope>NUCLEOTIDE SEQUENCE [LARGE SCALE GENOMIC DNA]</scope>
    <source>
        <strain evidence="1 2">BLCC-F167</strain>
    </source>
</reference>
<gene>
    <name evidence="1" type="ORF">ACE1CA_27490</name>
</gene>
<proteinExistence type="predicted"/>
<evidence type="ECO:0000313" key="2">
    <source>
        <dbReference type="Proteomes" id="UP001576780"/>
    </source>
</evidence>